<dbReference type="Pfam" id="PF20282">
    <property type="entry name" value="CTD6"/>
    <property type="match status" value="1"/>
</dbReference>
<dbReference type="EMBL" id="VSSQ01070902">
    <property type="protein sequence ID" value="MPN22620.1"/>
    <property type="molecule type" value="Genomic_DNA"/>
</dbReference>
<reference evidence="2" key="1">
    <citation type="submission" date="2019-08" db="EMBL/GenBank/DDBJ databases">
        <authorList>
            <person name="Kucharzyk K."/>
            <person name="Murdoch R.W."/>
            <person name="Higgins S."/>
            <person name="Loffler F."/>
        </authorList>
    </citation>
    <scope>NUCLEOTIDE SEQUENCE</scope>
</reference>
<dbReference type="InterPro" id="IPR046914">
    <property type="entry name" value="ABC-3C_CTD6"/>
</dbReference>
<name>A0A645G9D3_9ZZZZ</name>
<sequence>MKKVVDCSTTAVVDNIQNLVGPKEKKGTCHLLVNDGCIRWVDEDE</sequence>
<protein>
    <recommendedName>
        <fullName evidence="1">ABC-three component systems C-terminal domain-containing protein</fullName>
    </recommendedName>
</protein>
<evidence type="ECO:0000313" key="2">
    <source>
        <dbReference type="EMBL" id="MPN22620.1"/>
    </source>
</evidence>
<feature type="domain" description="ABC-three component systems C-terminal" evidence="1">
    <location>
        <begin position="2"/>
        <end position="40"/>
    </location>
</feature>
<accession>A0A645G9D3</accession>
<gene>
    <name evidence="2" type="ORF">SDC9_170003</name>
</gene>
<proteinExistence type="predicted"/>
<dbReference type="AlphaFoldDB" id="A0A645G9D3"/>
<organism evidence="2">
    <name type="scientific">bioreactor metagenome</name>
    <dbReference type="NCBI Taxonomy" id="1076179"/>
    <lineage>
        <taxon>unclassified sequences</taxon>
        <taxon>metagenomes</taxon>
        <taxon>ecological metagenomes</taxon>
    </lineage>
</organism>
<comment type="caution">
    <text evidence="2">The sequence shown here is derived from an EMBL/GenBank/DDBJ whole genome shotgun (WGS) entry which is preliminary data.</text>
</comment>
<evidence type="ECO:0000259" key="1">
    <source>
        <dbReference type="Pfam" id="PF20282"/>
    </source>
</evidence>